<dbReference type="InterPro" id="IPR011054">
    <property type="entry name" value="Rudment_hybrid_motif"/>
</dbReference>
<dbReference type="GO" id="GO:0005524">
    <property type="term" value="F:ATP binding"/>
    <property type="evidence" value="ECO:0007669"/>
    <property type="project" value="UniProtKB-UniRule"/>
</dbReference>
<dbReference type="InterPro" id="IPR003135">
    <property type="entry name" value="ATP-grasp_carboxylate-amine"/>
</dbReference>
<keyword evidence="1 5" id="KW-0436">Ligase</keyword>
<keyword evidence="4 5" id="KW-0067">ATP-binding</keyword>
<feature type="domain" description="ATP-grasp" evidence="8">
    <location>
        <begin position="123"/>
        <end position="311"/>
    </location>
</feature>
<dbReference type="GO" id="GO:0004638">
    <property type="term" value="F:phosphoribosylaminoimidazole carboxylase activity"/>
    <property type="evidence" value="ECO:0007669"/>
    <property type="project" value="InterPro"/>
</dbReference>
<evidence type="ECO:0000313" key="10">
    <source>
        <dbReference type="Proteomes" id="UP000195981"/>
    </source>
</evidence>
<dbReference type="GO" id="GO:0034028">
    <property type="term" value="F:5-(carboxyamino)imidazole ribonucleotide synthase activity"/>
    <property type="evidence" value="ECO:0007669"/>
    <property type="project" value="UniProtKB-UniRule"/>
</dbReference>
<dbReference type="EMBL" id="FWFG01000050">
    <property type="protein sequence ID" value="SLM90814.1"/>
    <property type="molecule type" value="Genomic_DNA"/>
</dbReference>
<comment type="caution">
    <text evidence="5">Lacks conserved residue(s) required for the propagation of feature annotation.</text>
</comment>
<name>A0A1X6WYJ7_9MICO</name>
<dbReference type="Pfam" id="PF22660">
    <property type="entry name" value="RS_preATP-grasp-like"/>
    <property type="match status" value="1"/>
</dbReference>
<dbReference type="InterPro" id="IPR005875">
    <property type="entry name" value="PurK"/>
</dbReference>
<feature type="binding site" evidence="5">
    <location>
        <position position="119"/>
    </location>
    <ligand>
        <name>ATP</name>
        <dbReference type="ChEBI" id="CHEBI:30616"/>
    </ligand>
</feature>
<dbReference type="Gene3D" id="3.30.470.20">
    <property type="entry name" value="ATP-grasp fold, B domain"/>
    <property type="match status" value="1"/>
</dbReference>
<keyword evidence="2 5" id="KW-0547">Nucleotide-binding</keyword>
<dbReference type="GO" id="GO:0005829">
    <property type="term" value="C:cytosol"/>
    <property type="evidence" value="ECO:0007669"/>
    <property type="project" value="TreeGrafter"/>
</dbReference>
<comment type="function">
    <text evidence="5">Catalyzes the ATP-dependent conversion of 5-aminoimidazole ribonucleotide (AIR) and HCO(3)(-) to N5-carboxyaminoimidazole ribonucleotide (N5-CAIR).</text>
</comment>
<dbReference type="PANTHER" id="PTHR11609:SF5">
    <property type="entry name" value="PHOSPHORIBOSYLAMINOIMIDAZOLE CARBOXYLASE"/>
    <property type="match status" value="1"/>
</dbReference>
<dbReference type="NCBIfam" id="TIGR01161">
    <property type="entry name" value="purK"/>
    <property type="match status" value="1"/>
</dbReference>
<evidence type="ECO:0000256" key="6">
    <source>
        <dbReference type="RuleBase" id="RU361200"/>
    </source>
</evidence>
<dbReference type="SUPFAM" id="SSF56059">
    <property type="entry name" value="Glutathione synthetase ATP-binding domain-like"/>
    <property type="match status" value="1"/>
</dbReference>
<evidence type="ECO:0000256" key="7">
    <source>
        <dbReference type="SAM" id="MobiDB-lite"/>
    </source>
</evidence>
<organism evidence="9 10">
    <name type="scientific">Brachybacterium nesterenkovii</name>
    <dbReference type="NCBI Taxonomy" id="47847"/>
    <lineage>
        <taxon>Bacteria</taxon>
        <taxon>Bacillati</taxon>
        <taxon>Actinomycetota</taxon>
        <taxon>Actinomycetes</taxon>
        <taxon>Micrococcales</taxon>
        <taxon>Dermabacteraceae</taxon>
        <taxon>Brachybacterium</taxon>
    </lineage>
</organism>
<dbReference type="Pfam" id="PF02222">
    <property type="entry name" value="ATP-grasp"/>
    <property type="match status" value="1"/>
</dbReference>
<keyword evidence="3 5" id="KW-0658">Purine biosynthesis</keyword>
<dbReference type="HAMAP" id="MF_01928">
    <property type="entry name" value="PurK"/>
    <property type="match status" value="1"/>
</dbReference>
<evidence type="ECO:0000256" key="4">
    <source>
        <dbReference type="ARBA" id="ARBA00022840"/>
    </source>
</evidence>
<dbReference type="NCBIfam" id="NF004680">
    <property type="entry name" value="PRK06019.1-6"/>
    <property type="match status" value="1"/>
</dbReference>
<dbReference type="NCBIfam" id="NF004679">
    <property type="entry name" value="PRK06019.1-5"/>
    <property type="match status" value="1"/>
</dbReference>
<dbReference type="SUPFAM" id="SSF52440">
    <property type="entry name" value="PreATP-grasp domain"/>
    <property type="match status" value="1"/>
</dbReference>
<feature type="binding site" evidence="5">
    <location>
        <begin position="281"/>
        <end position="282"/>
    </location>
    <ligand>
        <name>ATP</name>
        <dbReference type="ChEBI" id="CHEBI:30616"/>
    </ligand>
</feature>
<dbReference type="GO" id="GO:0046872">
    <property type="term" value="F:metal ion binding"/>
    <property type="evidence" value="ECO:0007669"/>
    <property type="project" value="InterPro"/>
</dbReference>
<dbReference type="Gene3D" id="3.40.50.20">
    <property type="match status" value="1"/>
</dbReference>
<dbReference type="RefSeq" id="WP_407641029.1">
    <property type="nucleotide sequence ID" value="NZ_FWFG01000050.1"/>
</dbReference>
<dbReference type="InterPro" id="IPR054350">
    <property type="entry name" value="PurT/PurK_preATP-grasp"/>
</dbReference>
<dbReference type="InterPro" id="IPR013815">
    <property type="entry name" value="ATP_grasp_subdomain_1"/>
</dbReference>
<dbReference type="Proteomes" id="UP000195981">
    <property type="component" value="Unassembled WGS sequence"/>
</dbReference>
<keyword evidence="10" id="KW-1185">Reference proteome</keyword>
<feature type="binding site" evidence="5">
    <location>
        <position position="203"/>
    </location>
    <ligand>
        <name>ATP</name>
        <dbReference type="ChEBI" id="CHEBI:30616"/>
    </ligand>
</feature>
<dbReference type="FunFam" id="3.30.470.20:FF:000029">
    <property type="entry name" value="N5-carboxyaminoimidazole ribonucleotide synthase"/>
    <property type="match status" value="1"/>
</dbReference>
<dbReference type="EC" id="6.3.4.18" evidence="5 6"/>
<feature type="binding site" evidence="5">
    <location>
        <begin position="195"/>
        <end position="198"/>
    </location>
    <ligand>
        <name>ATP</name>
        <dbReference type="ChEBI" id="CHEBI:30616"/>
    </ligand>
</feature>
<reference evidence="9 10" key="1">
    <citation type="submission" date="2017-02" db="EMBL/GenBank/DDBJ databases">
        <authorList>
            <person name="Peterson S.W."/>
        </authorList>
    </citation>
    <scope>NUCLEOTIDE SEQUENCE [LARGE SCALE GENOMIC DNA]</scope>
    <source>
        <strain evidence="9 10">CIP104813</strain>
    </source>
</reference>
<feature type="region of interest" description="Disordered" evidence="7">
    <location>
        <begin position="392"/>
        <end position="429"/>
    </location>
</feature>
<dbReference type="GO" id="GO:0006189">
    <property type="term" value="P:'de novo' IMP biosynthetic process"/>
    <property type="evidence" value="ECO:0007669"/>
    <property type="project" value="UniProtKB-UniRule"/>
</dbReference>
<gene>
    <name evidence="5 6" type="primary">purK</name>
    <name evidence="9" type="ORF">FM110_05630</name>
</gene>
<dbReference type="InterPro" id="IPR040686">
    <property type="entry name" value="PurK_C"/>
</dbReference>
<comment type="subunit">
    <text evidence="5 6">Homodimer.</text>
</comment>
<dbReference type="InterPro" id="IPR011761">
    <property type="entry name" value="ATP-grasp"/>
</dbReference>
<proteinExistence type="inferred from homology"/>
<comment type="pathway">
    <text evidence="5 6">Purine metabolism; IMP biosynthesis via de novo pathway; 5-amino-1-(5-phospho-D-ribosyl)imidazole-4-carboxylate from 5-amino-1-(5-phospho-D-ribosyl)imidazole (N5-CAIR route): step 1/2.</text>
</comment>
<dbReference type="UniPathway" id="UPA00074">
    <property type="reaction ID" value="UER00942"/>
</dbReference>
<evidence type="ECO:0000256" key="2">
    <source>
        <dbReference type="ARBA" id="ARBA00022741"/>
    </source>
</evidence>
<feature type="binding site" evidence="5">
    <location>
        <position position="159"/>
    </location>
    <ligand>
        <name>ATP</name>
        <dbReference type="ChEBI" id="CHEBI:30616"/>
    </ligand>
</feature>
<dbReference type="PROSITE" id="PS50975">
    <property type="entry name" value="ATP_GRASP"/>
    <property type="match status" value="1"/>
</dbReference>
<evidence type="ECO:0000256" key="5">
    <source>
        <dbReference type="HAMAP-Rule" id="MF_01928"/>
    </source>
</evidence>
<dbReference type="InterPro" id="IPR016185">
    <property type="entry name" value="PreATP-grasp_dom_sf"/>
</dbReference>
<comment type="catalytic activity">
    <reaction evidence="5 6">
        <text>5-amino-1-(5-phospho-beta-D-ribosyl)imidazole + hydrogencarbonate + ATP = 5-carboxyamino-1-(5-phospho-D-ribosyl)imidazole + ADP + phosphate + 2 H(+)</text>
        <dbReference type="Rhea" id="RHEA:19317"/>
        <dbReference type="ChEBI" id="CHEBI:15378"/>
        <dbReference type="ChEBI" id="CHEBI:17544"/>
        <dbReference type="ChEBI" id="CHEBI:30616"/>
        <dbReference type="ChEBI" id="CHEBI:43474"/>
        <dbReference type="ChEBI" id="CHEBI:58730"/>
        <dbReference type="ChEBI" id="CHEBI:137981"/>
        <dbReference type="ChEBI" id="CHEBI:456216"/>
        <dbReference type="EC" id="6.3.4.18"/>
    </reaction>
</comment>
<evidence type="ECO:0000256" key="3">
    <source>
        <dbReference type="ARBA" id="ARBA00022755"/>
    </source>
</evidence>
<evidence type="ECO:0000313" key="9">
    <source>
        <dbReference type="EMBL" id="SLM90814.1"/>
    </source>
</evidence>
<comment type="function">
    <text evidence="6">Catalyzes the ATP-dependent conversion of 5-aminoimidazole ribonucleotide (AIR) and HCO(3)- to N5-carboxyaminoimidazole ribonucleotide (N5-CAIR).</text>
</comment>
<accession>A0A1X6WYJ7</accession>
<dbReference type="PANTHER" id="PTHR11609">
    <property type="entry name" value="PURINE BIOSYNTHESIS PROTEIN 6/7, PUR6/7"/>
    <property type="match status" value="1"/>
</dbReference>
<evidence type="ECO:0000259" key="8">
    <source>
        <dbReference type="PROSITE" id="PS50975"/>
    </source>
</evidence>
<evidence type="ECO:0000256" key="1">
    <source>
        <dbReference type="ARBA" id="ARBA00022598"/>
    </source>
</evidence>
<dbReference type="Pfam" id="PF17769">
    <property type="entry name" value="PurK_C"/>
    <property type="match status" value="1"/>
</dbReference>
<sequence length="429" mass="45010">MTSPDTAPVPVAADPACVRSIGVVGGGQLARMMIPAAIELDLPLVVLATAETESAARVSADTLLGRHDDPAAVRALAERCDALTFDHEHVPQEILHGIEDDALSAVRPGSAALVHAQDKLVMRDRLTRLGHPCPRWWEVRDAAELDAAIAAAGGRAVVKTPRGGYDGHGVRIVETAADASDWIADLGADGALLVEELVDFRRELSAQVARRPDGASAAYPVVQSTQRDSICFEVIAPAPGLDEERQQEIQGLARAIAEDLGVVGMLAVELFETVDGRVLVNELAMRPHNTGHWSMDGAVTGQFEQHLRAVASRALGDPSPKAPWTVMVNLLGGASEDLAAGAAAAMEADAGVKVHLYGKSVRPGRKVGHVTVAGDDLEDVRARAHRAERLIIGRADAAGAPDETAGPESGTAPRPRTAPQDPTDPRSAA</sequence>
<protein>
    <recommendedName>
        <fullName evidence="5 6">N5-carboxyaminoimidazole ribonucleotide synthase</fullName>
        <shortName evidence="5 6">N5-CAIR synthase</shortName>
        <ecNumber evidence="5 6">6.3.4.18</ecNumber>
    </recommendedName>
    <alternativeName>
        <fullName evidence="5 6">5-(carboxyamino)imidazole ribonucleotide synthetase</fullName>
    </alternativeName>
</protein>
<dbReference type="AlphaFoldDB" id="A0A1X6WYJ7"/>
<comment type="similarity">
    <text evidence="5 6">Belongs to the PurK/PurT family.</text>
</comment>
<dbReference type="Gene3D" id="3.30.1490.20">
    <property type="entry name" value="ATP-grasp fold, A domain"/>
    <property type="match status" value="1"/>
</dbReference>
<keyword evidence="9" id="KW-0456">Lyase</keyword>
<dbReference type="SUPFAM" id="SSF51246">
    <property type="entry name" value="Rudiment single hybrid motif"/>
    <property type="match status" value="1"/>
</dbReference>